<evidence type="ECO:0000259" key="16">
    <source>
        <dbReference type="Pfam" id="PF01326"/>
    </source>
</evidence>
<dbReference type="AlphaFoldDB" id="A0A2A6E066"/>
<dbReference type="Gene3D" id="3.20.20.60">
    <property type="entry name" value="Phosphoenolpyruvate-binding domains"/>
    <property type="match status" value="1"/>
</dbReference>
<comment type="catalytic activity">
    <reaction evidence="11">
        <text>pyruvate + phosphate + ATP = phosphoenolpyruvate + AMP + diphosphate + H(+)</text>
        <dbReference type="Rhea" id="RHEA:10756"/>
        <dbReference type="ChEBI" id="CHEBI:15361"/>
        <dbReference type="ChEBI" id="CHEBI:15378"/>
        <dbReference type="ChEBI" id="CHEBI:30616"/>
        <dbReference type="ChEBI" id="CHEBI:33019"/>
        <dbReference type="ChEBI" id="CHEBI:43474"/>
        <dbReference type="ChEBI" id="CHEBI:58702"/>
        <dbReference type="ChEBI" id="CHEBI:456215"/>
        <dbReference type="EC" id="2.7.9.1"/>
    </reaction>
</comment>
<evidence type="ECO:0000256" key="7">
    <source>
        <dbReference type="ARBA" id="ARBA00022741"/>
    </source>
</evidence>
<dbReference type="GO" id="GO:0016301">
    <property type="term" value="F:kinase activity"/>
    <property type="evidence" value="ECO:0007669"/>
    <property type="project" value="UniProtKB-UniRule"/>
</dbReference>
<dbReference type="PIRSF" id="PIRSF000853">
    <property type="entry name" value="PPDK"/>
    <property type="match status" value="1"/>
</dbReference>
<evidence type="ECO:0000256" key="9">
    <source>
        <dbReference type="ARBA" id="ARBA00022840"/>
    </source>
</evidence>
<protein>
    <recommendedName>
        <fullName evidence="4 11">Pyruvate, phosphate dikinase</fullName>
        <ecNumber evidence="3 11">2.7.9.1</ecNumber>
    </recommendedName>
</protein>
<dbReference type="InterPro" id="IPR018274">
    <property type="entry name" value="PEP_util_AS"/>
</dbReference>
<evidence type="ECO:0000256" key="8">
    <source>
        <dbReference type="ARBA" id="ARBA00022777"/>
    </source>
</evidence>
<dbReference type="SUPFAM" id="SSF51621">
    <property type="entry name" value="Phosphoenolpyruvate/pyruvate domain"/>
    <property type="match status" value="1"/>
</dbReference>
<evidence type="ECO:0000256" key="3">
    <source>
        <dbReference type="ARBA" id="ARBA00011994"/>
    </source>
</evidence>
<proteinExistence type="inferred from homology"/>
<keyword evidence="6 14" id="KW-0479">Metal-binding</keyword>
<dbReference type="InterPro" id="IPR036637">
    <property type="entry name" value="Phosphohistidine_dom_sf"/>
</dbReference>
<dbReference type="InterPro" id="IPR015813">
    <property type="entry name" value="Pyrv/PenolPyrv_kinase-like_dom"/>
</dbReference>
<dbReference type="Gene3D" id="3.50.30.10">
    <property type="entry name" value="Phosphohistidine domain"/>
    <property type="match status" value="1"/>
</dbReference>
<dbReference type="InterPro" id="IPR040442">
    <property type="entry name" value="Pyrv_kinase-like_dom_sf"/>
</dbReference>
<feature type="binding site" evidence="13">
    <location>
        <position position="558"/>
    </location>
    <ligand>
        <name>substrate</name>
    </ligand>
</feature>
<dbReference type="Proteomes" id="UP000243688">
    <property type="component" value="Unassembled WGS sequence"/>
</dbReference>
<evidence type="ECO:0000259" key="15">
    <source>
        <dbReference type="Pfam" id="PF00391"/>
    </source>
</evidence>
<dbReference type="InterPro" id="IPR000121">
    <property type="entry name" value="PEP_util_C"/>
</dbReference>
<dbReference type="Gene3D" id="1.10.189.10">
    <property type="entry name" value="Pyruvate Phosphate Dikinase, domain 2"/>
    <property type="match status" value="1"/>
</dbReference>
<dbReference type="PROSITE" id="PS00742">
    <property type="entry name" value="PEP_ENZYMES_2"/>
    <property type="match status" value="1"/>
</dbReference>
<dbReference type="EC" id="2.7.9.1" evidence="3 11"/>
<feature type="binding site" evidence="14">
    <location>
        <position position="754"/>
    </location>
    <ligand>
        <name>Mg(2+)</name>
        <dbReference type="ChEBI" id="CHEBI:18420"/>
    </ligand>
</feature>
<feature type="domain" description="Pyruvate phosphate dikinase AMP/ATP-binding" evidence="16">
    <location>
        <begin position="17"/>
        <end position="54"/>
    </location>
</feature>
<comment type="similarity">
    <text evidence="2 11">Belongs to the PEP-utilizing enzyme family.</text>
</comment>
<feature type="domain" description="Pyruvate phosphate dikinase AMP/ATP-binding" evidence="16">
    <location>
        <begin position="302"/>
        <end position="353"/>
    </location>
</feature>
<dbReference type="InterPro" id="IPR013815">
    <property type="entry name" value="ATP_grasp_subdomain_1"/>
</dbReference>
<name>A0A2A6E066_9BACL</name>
<dbReference type="GO" id="GO:0050242">
    <property type="term" value="F:pyruvate, phosphate dikinase activity"/>
    <property type="evidence" value="ECO:0007669"/>
    <property type="project" value="UniProtKB-UniRule"/>
</dbReference>
<dbReference type="InterPro" id="IPR008279">
    <property type="entry name" value="PEP-util_enz_mobile_dom"/>
</dbReference>
<evidence type="ECO:0000256" key="1">
    <source>
        <dbReference type="ARBA" id="ARBA00001946"/>
    </source>
</evidence>
<feature type="domain" description="PEP-utilising enzyme C-terminal" evidence="17">
    <location>
        <begin position="516"/>
        <end position="879"/>
    </location>
</feature>
<dbReference type="GO" id="GO:0046872">
    <property type="term" value="F:metal ion binding"/>
    <property type="evidence" value="ECO:0007669"/>
    <property type="project" value="UniProtKB-UniRule"/>
</dbReference>
<accession>A0A2A6E066</accession>
<keyword evidence="10 14" id="KW-0460">Magnesium</keyword>
<feature type="binding site" evidence="13">
    <location>
        <position position="776"/>
    </location>
    <ligand>
        <name>substrate</name>
    </ligand>
</feature>
<feature type="domain" description="PEP-utilising enzyme mobile" evidence="15">
    <location>
        <begin position="419"/>
        <end position="500"/>
    </location>
</feature>
<evidence type="ECO:0000256" key="6">
    <source>
        <dbReference type="ARBA" id="ARBA00022723"/>
    </source>
</evidence>
<feature type="binding site" evidence="13">
    <location>
        <position position="613"/>
    </location>
    <ligand>
        <name>substrate</name>
    </ligand>
</feature>
<organism evidence="18 19">
    <name type="scientific">Candidatus Reconcilbacillus cellulovorans</name>
    <dbReference type="NCBI Taxonomy" id="1906605"/>
    <lineage>
        <taxon>Bacteria</taxon>
        <taxon>Bacillati</taxon>
        <taxon>Bacillota</taxon>
        <taxon>Bacilli</taxon>
        <taxon>Bacillales</taxon>
        <taxon>Paenibacillaceae</taxon>
        <taxon>Candidatus Reconcilbacillus</taxon>
    </lineage>
</organism>
<keyword evidence="8 18" id="KW-0418">Kinase</keyword>
<feature type="binding site" evidence="14">
    <location>
        <position position="778"/>
    </location>
    <ligand>
        <name>Mg(2+)</name>
        <dbReference type="ChEBI" id="CHEBI:18420"/>
    </ligand>
</feature>
<dbReference type="PROSITE" id="PS00370">
    <property type="entry name" value="PEP_ENZYMES_PHOS_SITE"/>
    <property type="match status" value="1"/>
</dbReference>
<reference evidence="18 19" key="1">
    <citation type="submission" date="2016-12" db="EMBL/GenBank/DDBJ databases">
        <title>Candidatus Reconcilibacillus cellulovorans genome.</title>
        <authorList>
            <person name="Kolinko S."/>
            <person name="Wu Y.-W."/>
            <person name="Tachea F."/>
            <person name="Denzel E."/>
            <person name="Hiras J."/>
            <person name="Baecker N."/>
            <person name="Chan L.J."/>
            <person name="Eichorst S.A."/>
            <person name="Frey D."/>
            <person name="Adams P.D."/>
            <person name="Pray T."/>
            <person name="Tanjore D."/>
            <person name="Petzold C.J."/>
            <person name="Gladden J.M."/>
            <person name="Simmons B.A."/>
            <person name="Singer S.W."/>
        </authorList>
    </citation>
    <scope>NUCLEOTIDE SEQUENCE [LARGE SCALE GENOMIC DNA]</scope>
    <source>
        <strain evidence="18">JTherm</strain>
    </source>
</reference>
<dbReference type="Pfam" id="PF02896">
    <property type="entry name" value="PEP-utilizers_C"/>
    <property type="match status" value="1"/>
</dbReference>
<evidence type="ECO:0000256" key="10">
    <source>
        <dbReference type="ARBA" id="ARBA00022842"/>
    </source>
</evidence>
<evidence type="ECO:0000256" key="12">
    <source>
        <dbReference type="PIRSR" id="PIRSR000853-1"/>
    </source>
</evidence>
<evidence type="ECO:0000256" key="14">
    <source>
        <dbReference type="PIRSR" id="PIRSR000853-3"/>
    </source>
</evidence>
<comment type="cofactor">
    <cofactor evidence="1 11 14">
        <name>Mg(2+)</name>
        <dbReference type="ChEBI" id="CHEBI:18420"/>
    </cofactor>
</comment>
<dbReference type="Gene3D" id="3.30.1490.20">
    <property type="entry name" value="ATP-grasp fold, A domain"/>
    <property type="match status" value="1"/>
</dbReference>
<keyword evidence="9" id="KW-0067">ATP-binding</keyword>
<dbReference type="InterPro" id="IPR010121">
    <property type="entry name" value="Pyruvate_phosphate_dikinase"/>
</dbReference>
<feature type="domain" description="Pyruvate phosphate dikinase AMP/ATP-binding" evidence="16">
    <location>
        <begin position="61"/>
        <end position="288"/>
    </location>
</feature>
<evidence type="ECO:0000259" key="17">
    <source>
        <dbReference type="Pfam" id="PF02896"/>
    </source>
</evidence>
<keyword evidence="18" id="KW-0670">Pyruvate</keyword>
<dbReference type="PANTHER" id="PTHR22931:SF9">
    <property type="entry name" value="PYRUVATE, PHOSPHATE DIKINASE 1, CHLOROPLASTIC"/>
    <property type="match status" value="1"/>
</dbReference>
<gene>
    <name evidence="18" type="ORF">BLM47_08600</name>
</gene>
<dbReference type="SUPFAM" id="SSF52009">
    <property type="entry name" value="Phosphohistidine domain"/>
    <property type="match status" value="1"/>
</dbReference>
<dbReference type="EMBL" id="MOXJ01000018">
    <property type="protein sequence ID" value="PDO10209.1"/>
    <property type="molecule type" value="Genomic_DNA"/>
</dbReference>
<feature type="binding site" evidence="13">
    <location>
        <position position="754"/>
    </location>
    <ligand>
        <name>substrate</name>
    </ligand>
</feature>
<evidence type="ECO:0000313" key="19">
    <source>
        <dbReference type="Proteomes" id="UP000243688"/>
    </source>
</evidence>
<evidence type="ECO:0000256" key="2">
    <source>
        <dbReference type="ARBA" id="ARBA00007837"/>
    </source>
</evidence>
<evidence type="ECO:0000313" key="18">
    <source>
        <dbReference type="EMBL" id="PDO10209.1"/>
    </source>
</evidence>
<sequence length="891" mass="98475">MRKWIYAFEEGDVSMKPLLGGKGANLADMTRAGLPVPPGFTITTDACRAFYEKGEKLPDGLPEQLRTAVAELERRTGRAFGGIDRPLLVSVRSGAVTSMPGMMDTILNVGLNDATVEGLAAETGNPRFARDCYRRLIEMFGNVVFGIEARAFDRAKEEVKLRYRVHEDTGIPEEGLRELVERYRTLIREKTRRDFPQNAHEQLLLAVEAVFRSWNNPRAIVYRKAHRIPDDQGTAVNIQAMVFGNLGDDSGTGVVFTRDPSTGLRALFGEYLPNAQGEDVVAGIRTPMPIARLKTDFPDVYAQLVRLAEQLERRYRDMQDVEFTVERGRLYLLQTRSGKRTARAAVRIAADLVREGLISKEEALMRIEPSHLDGLLHRSIDENGPLDVVAEGLPASPGAASGRIAFDADTAVERSKTGEPVLLVRPETTPDDIHGVIAAEGVLTTRGGMTSHAAVVARGMGKPCVCGCESVRIDERERVLVAGGRIFREGDWLSIDGSTGRVIAGRVSLKEPELSEELELLLSWADEVKRLSVRANADTPEDAARARRFGAEGIGLCRTEHMFLSPERLPVVRSMILDEGKRREEALARLLELQQSDFEAIFEAMDGLPVTVRLLDPPLHEFLPDLETLLLRRQRLDFTADGADGADAEPEREELDRLIRAVRQHRESNPMLGLRGCRLGVVRPDIYEMQVRAIFRAAKACSARGVDVRPEIMVPLVGIPGELRFFREMIDRIAGEELGESRGRPPYRVGTMIEVPRAALVADAIAEYADFFSFGTNDLTQMTFGFSRDDAENKFLGAYLERGLLTDNPFQTLDADGVGRLVRFAVERSKAVRPDLKTSICGEHGGDPNSIRFCHNAGLDAVSCSPYRVPLARVAAAQAAIEAGRKVETKS</sequence>
<feature type="active site" description="Proton donor" evidence="12">
    <location>
        <position position="841"/>
    </location>
</feature>
<dbReference type="Gene3D" id="3.30.470.20">
    <property type="entry name" value="ATP-grasp fold, B domain"/>
    <property type="match status" value="1"/>
</dbReference>
<comment type="caution">
    <text evidence="18">The sequence shown here is derived from an EMBL/GenBank/DDBJ whole genome shotgun (WGS) entry which is preliminary data.</text>
</comment>
<dbReference type="SUPFAM" id="SSF56059">
    <property type="entry name" value="Glutathione synthetase ATP-binding domain-like"/>
    <property type="match status" value="1"/>
</dbReference>
<dbReference type="InterPro" id="IPR023151">
    <property type="entry name" value="PEP_util_CS"/>
</dbReference>
<keyword evidence="5" id="KW-0808">Transferase</keyword>
<feature type="active site" description="Tele-phosphohistidine intermediate" evidence="12">
    <location>
        <position position="452"/>
    </location>
</feature>
<dbReference type="PANTHER" id="PTHR22931">
    <property type="entry name" value="PHOSPHOENOLPYRUVATE DIKINASE-RELATED"/>
    <property type="match status" value="1"/>
</dbReference>
<evidence type="ECO:0000256" key="5">
    <source>
        <dbReference type="ARBA" id="ARBA00022679"/>
    </source>
</evidence>
<keyword evidence="7" id="KW-0547">Nucleotide-binding</keyword>
<dbReference type="NCBIfam" id="NF004531">
    <property type="entry name" value="PRK05878.1"/>
    <property type="match status" value="1"/>
</dbReference>
<dbReference type="NCBIfam" id="TIGR01828">
    <property type="entry name" value="pyru_phos_dikin"/>
    <property type="match status" value="1"/>
</dbReference>
<feature type="binding site" evidence="13">
    <location>
        <position position="775"/>
    </location>
    <ligand>
        <name>substrate</name>
    </ligand>
</feature>
<dbReference type="Pfam" id="PF01326">
    <property type="entry name" value="PPDK_N"/>
    <property type="match status" value="3"/>
</dbReference>
<evidence type="ECO:0000256" key="4">
    <source>
        <dbReference type="ARBA" id="ARBA00020138"/>
    </source>
</evidence>
<dbReference type="Pfam" id="PF00391">
    <property type="entry name" value="PEP-utilizers"/>
    <property type="match status" value="1"/>
</dbReference>
<feature type="binding site" evidence="13">
    <location>
        <position position="778"/>
    </location>
    <ligand>
        <name>substrate</name>
    </ligand>
</feature>
<dbReference type="Gene3D" id="1.20.80.30">
    <property type="match status" value="1"/>
</dbReference>
<dbReference type="GO" id="GO:0005524">
    <property type="term" value="F:ATP binding"/>
    <property type="evidence" value="ECO:0007669"/>
    <property type="project" value="UniProtKB-UniRule"/>
</dbReference>
<dbReference type="InterPro" id="IPR002192">
    <property type="entry name" value="PPDK_AMP/ATP-bd"/>
</dbReference>
<evidence type="ECO:0000256" key="11">
    <source>
        <dbReference type="PIRNR" id="PIRNR000853"/>
    </source>
</evidence>
<feature type="binding site" evidence="13">
    <location>
        <position position="777"/>
    </location>
    <ligand>
        <name>substrate</name>
    </ligand>
</feature>
<evidence type="ECO:0000256" key="13">
    <source>
        <dbReference type="PIRSR" id="PIRSR000853-2"/>
    </source>
</evidence>